<gene>
    <name evidence="8" type="ORF">PM10SUCC1_17530</name>
</gene>
<evidence type="ECO:0000313" key="9">
    <source>
        <dbReference type="Proteomes" id="UP001144471"/>
    </source>
</evidence>
<dbReference type="PANTHER" id="PTHR43663">
    <property type="entry name" value="CHROMATE TRANSPORT PROTEIN-RELATED"/>
    <property type="match status" value="1"/>
</dbReference>
<dbReference type="GO" id="GO:0005886">
    <property type="term" value="C:plasma membrane"/>
    <property type="evidence" value="ECO:0007669"/>
    <property type="project" value="UniProtKB-SubCell"/>
</dbReference>
<comment type="caution">
    <text evidence="8">The sequence shown here is derived from an EMBL/GenBank/DDBJ whole genome shotgun (WGS) entry which is preliminary data.</text>
</comment>
<dbReference type="PANTHER" id="PTHR43663:SF1">
    <property type="entry name" value="CHROMATE TRANSPORTER"/>
    <property type="match status" value="1"/>
</dbReference>
<comment type="similarity">
    <text evidence="2">Belongs to the chromate ion transporter (CHR) (TC 2.A.51) family.</text>
</comment>
<name>A0A9W6LMW0_9FUSO</name>
<dbReference type="AlphaFoldDB" id="A0A9W6LMW0"/>
<evidence type="ECO:0000256" key="2">
    <source>
        <dbReference type="ARBA" id="ARBA00005262"/>
    </source>
</evidence>
<dbReference type="GO" id="GO:0015109">
    <property type="term" value="F:chromate transmembrane transporter activity"/>
    <property type="evidence" value="ECO:0007669"/>
    <property type="project" value="InterPro"/>
</dbReference>
<dbReference type="EMBL" id="BSDY01000007">
    <property type="protein sequence ID" value="GLI56239.1"/>
    <property type="molecule type" value="Genomic_DNA"/>
</dbReference>
<accession>A0A9W6LMW0</accession>
<organism evidence="8 9">
    <name type="scientific">Propionigenium maris DSM 9537</name>
    <dbReference type="NCBI Taxonomy" id="1123000"/>
    <lineage>
        <taxon>Bacteria</taxon>
        <taxon>Fusobacteriati</taxon>
        <taxon>Fusobacteriota</taxon>
        <taxon>Fusobacteriia</taxon>
        <taxon>Fusobacteriales</taxon>
        <taxon>Fusobacteriaceae</taxon>
        <taxon>Propionigenium</taxon>
    </lineage>
</organism>
<keyword evidence="6 7" id="KW-0472">Membrane</keyword>
<evidence type="ECO:0000256" key="7">
    <source>
        <dbReference type="SAM" id="Phobius"/>
    </source>
</evidence>
<dbReference type="Pfam" id="PF02417">
    <property type="entry name" value="Chromate_transp"/>
    <property type="match status" value="1"/>
</dbReference>
<protein>
    <submittedName>
        <fullName evidence="8">Chromate transporter</fullName>
    </submittedName>
</protein>
<keyword evidence="9" id="KW-1185">Reference proteome</keyword>
<keyword evidence="5 7" id="KW-1133">Transmembrane helix</keyword>
<evidence type="ECO:0000256" key="6">
    <source>
        <dbReference type="ARBA" id="ARBA00023136"/>
    </source>
</evidence>
<feature type="transmembrane region" description="Helical" evidence="7">
    <location>
        <begin position="72"/>
        <end position="96"/>
    </location>
</feature>
<comment type="subcellular location">
    <subcellularLocation>
        <location evidence="1">Cell membrane</location>
        <topology evidence="1">Multi-pass membrane protein</topology>
    </subcellularLocation>
</comment>
<evidence type="ECO:0000256" key="5">
    <source>
        <dbReference type="ARBA" id="ARBA00022989"/>
    </source>
</evidence>
<feature type="transmembrane region" description="Helical" evidence="7">
    <location>
        <begin position="108"/>
        <end position="128"/>
    </location>
</feature>
<dbReference type="InterPro" id="IPR003370">
    <property type="entry name" value="Chromate_transpt"/>
</dbReference>
<feature type="transmembrane region" description="Helical" evidence="7">
    <location>
        <begin position="6"/>
        <end position="25"/>
    </location>
</feature>
<keyword evidence="3" id="KW-1003">Cell membrane</keyword>
<evidence type="ECO:0000256" key="3">
    <source>
        <dbReference type="ARBA" id="ARBA00022475"/>
    </source>
</evidence>
<dbReference type="Proteomes" id="UP001144471">
    <property type="component" value="Unassembled WGS sequence"/>
</dbReference>
<proteinExistence type="inferred from homology"/>
<evidence type="ECO:0000256" key="1">
    <source>
        <dbReference type="ARBA" id="ARBA00004651"/>
    </source>
</evidence>
<feature type="transmembrane region" description="Helical" evidence="7">
    <location>
        <begin position="148"/>
        <end position="165"/>
    </location>
</feature>
<dbReference type="RefSeq" id="WP_281835250.1">
    <property type="nucleotide sequence ID" value="NZ_BSDY01000007.1"/>
</dbReference>
<evidence type="ECO:0000313" key="8">
    <source>
        <dbReference type="EMBL" id="GLI56239.1"/>
    </source>
</evidence>
<sequence>MLYIQLYAVFFKIGLFTFGGGLSMLPLIEKELLLREWMTRGEFLDLVSVAQMTPGAIAVNSATYVGNDLLGFWGGIAATAGVITPSIVIILILATILMRCKGNVYKDAFFLGLKPITVGLIGYAGYTIGRATFIKTPPSGIVRFLSDYSVNYPAIGIFILAFIVLTKTKINPIWMIFMSGILGFVFL</sequence>
<evidence type="ECO:0000256" key="4">
    <source>
        <dbReference type="ARBA" id="ARBA00022692"/>
    </source>
</evidence>
<dbReference type="InterPro" id="IPR052518">
    <property type="entry name" value="CHR_Transporter"/>
</dbReference>
<keyword evidence="4 7" id="KW-0812">Transmembrane</keyword>
<reference evidence="8" key="1">
    <citation type="submission" date="2022-12" db="EMBL/GenBank/DDBJ databases">
        <title>Reference genome sequencing for broad-spectrum identification of bacterial and archaeal isolates by mass spectrometry.</title>
        <authorList>
            <person name="Sekiguchi Y."/>
            <person name="Tourlousse D.M."/>
        </authorList>
    </citation>
    <scope>NUCLEOTIDE SEQUENCE</scope>
    <source>
        <strain evidence="8">10succ1</strain>
    </source>
</reference>